<reference evidence="2 3" key="1">
    <citation type="submission" date="2016-12" db="EMBL/GenBank/DDBJ databases">
        <title>Diversity of luminous bacteria.</title>
        <authorList>
            <person name="Yoshizawa S."/>
            <person name="Kogure K."/>
        </authorList>
    </citation>
    <scope>NUCLEOTIDE SEQUENCE [LARGE SCALE GENOMIC DNA]</scope>
    <source>
        <strain evidence="2 3">SA4-48</strain>
    </source>
</reference>
<gene>
    <name evidence="2" type="ORF">BTO11_04030</name>
</gene>
<dbReference type="SUPFAM" id="SSF46955">
    <property type="entry name" value="Putative DNA-binding domain"/>
    <property type="match status" value="1"/>
</dbReference>
<dbReference type="Proteomes" id="UP000239007">
    <property type="component" value="Unassembled WGS sequence"/>
</dbReference>
<sequence length="60" mass="6770">MSLMTVDEVAEFLGVKDVRVNRLEREHLLNAADKDPDGKPLFDKADVEKYKEIALRLGGL</sequence>
<protein>
    <submittedName>
        <fullName evidence="2">Helix-turn-helix domain-containing protein</fullName>
    </submittedName>
</protein>
<evidence type="ECO:0000259" key="1">
    <source>
        <dbReference type="Pfam" id="PF12728"/>
    </source>
</evidence>
<feature type="domain" description="Helix-turn-helix" evidence="1">
    <location>
        <begin position="3"/>
        <end position="52"/>
    </location>
</feature>
<evidence type="ECO:0000313" key="3">
    <source>
        <dbReference type="Proteomes" id="UP000239007"/>
    </source>
</evidence>
<accession>A0A2S7UTP6</accession>
<comment type="caution">
    <text evidence="2">The sequence shown here is derived from an EMBL/GenBank/DDBJ whole genome shotgun (WGS) entry which is preliminary data.</text>
</comment>
<dbReference type="InterPro" id="IPR041657">
    <property type="entry name" value="HTH_17"/>
</dbReference>
<dbReference type="RefSeq" id="WP_105051377.1">
    <property type="nucleotide sequence ID" value="NZ_BMYG01000010.1"/>
</dbReference>
<dbReference type="Gene3D" id="1.10.1660.10">
    <property type="match status" value="1"/>
</dbReference>
<dbReference type="EMBL" id="MSCH01000003">
    <property type="protein sequence ID" value="PQJ52902.1"/>
    <property type="molecule type" value="Genomic_DNA"/>
</dbReference>
<keyword evidence="3" id="KW-1185">Reference proteome</keyword>
<dbReference type="InterPro" id="IPR009061">
    <property type="entry name" value="DNA-bd_dom_put_sf"/>
</dbReference>
<organism evidence="2 3">
    <name type="scientific">Psychrosphaera saromensis</name>
    <dbReference type="NCBI Taxonomy" id="716813"/>
    <lineage>
        <taxon>Bacteria</taxon>
        <taxon>Pseudomonadati</taxon>
        <taxon>Pseudomonadota</taxon>
        <taxon>Gammaproteobacteria</taxon>
        <taxon>Alteromonadales</taxon>
        <taxon>Pseudoalteromonadaceae</taxon>
        <taxon>Psychrosphaera</taxon>
    </lineage>
</organism>
<evidence type="ECO:0000313" key="2">
    <source>
        <dbReference type="EMBL" id="PQJ52902.1"/>
    </source>
</evidence>
<proteinExistence type="predicted"/>
<dbReference type="OrthoDB" id="5772224at2"/>
<dbReference type="Pfam" id="PF12728">
    <property type="entry name" value="HTH_17"/>
    <property type="match status" value="1"/>
</dbReference>
<name>A0A2S7UTP6_9GAMM</name>
<dbReference type="AlphaFoldDB" id="A0A2S7UTP6"/>